<sequence length="421" mass="46442">MKKASLALAVSVGLCSPAIWATTQIDVLGLYTPDTAKGFKQEHVAQMQHSVNVANKVLKDSGLDIKVNLAATKEVQYDTQPGLKKSQDEVLDAATPFNRIDPAFADVEAYRQQVGADVVAIFRYLDTKNSPDYTTRIKVNDDGTETTYTNLSCGFAWIVPASDWKFPQYAKRKLYSHSYLNECSDVAFIHELGHNFGLHHAHEQYQNEDGSLYLPHLKDGTEVDAYGYGIKGQFATIMAYPHLFGVGRSYKFSSPNLQCEGAPCGVKDYANSVRAIGLTAPHIAQVYTGTNPPVDDGNPGGTEPTDNTNNVFTIKGPLALPDMKILTLPIVVSTQQSSTAQVAIDITHEYRGDLSIRLYAPDGSYWVLKQANRYDRGQSYKVQFTLNDVDPSAAEGEWRLEIQDHFGGKLGTLNQFQITFP</sequence>
<name>A0A395UA10_VIBCL</name>
<evidence type="ECO:0000259" key="4">
    <source>
        <dbReference type="PROSITE" id="PS51829"/>
    </source>
</evidence>
<dbReference type="Proteomes" id="UP000266701">
    <property type="component" value="Unassembled WGS sequence"/>
</dbReference>
<dbReference type="Gene3D" id="2.60.120.260">
    <property type="entry name" value="Galactose-binding domain-like"/>
    <property type="match status" value="1"/>
</dbReference>
<dbReference type="PROSITE" id="PS51829">
    <property type="entry name" value="P_HOMO_B"/>
    <property type="match status" value="1"/>
</dbReference>
<keyword evidence="3" id="KW-0732">Signal</keyword>
<evidence type="ECO:0000313" key="5">
    <source>
        <dbReference type="EMBL" id="RGP90277.1"/>
    </source>
</evidence>
<keyword evidence="5" id="KW-0858">Xylan degradation</keyword>
<dbReference type="SUPFAM" id="SSF49785">
    <property type="entry name" value="Galactose-binding domain-like"/>
    <property type="match status" value="1"/>
</dbReference>
<evidence type="ECO:0000256" key="3">
    <source>
        <dbReference type="SAM" id="SignalP"/>
    </source>
</evidence>
<feature type="chain" id="PRO_5030071486" evidence="3">
    <location>
        <begin position="22"/>
        <end position="421"/>
    </location>
</feature>
<dbReference type="Pfam" id="PF13582">
    <property type="entry name" value="Reprolysin_3"/>
    <property type="match status" value="1"/>
</dbReference>
<keyword evidence="5" id="KW-0326">Glycosidase</keyword>
<dbReference type="EMBL" id="MCBA01000046">
    <property type="protein sequence ID" value="RGP90277.1"/>
    <property type="molecule type" value="Genomic_DNA"/>
</dbReference>
<dbReference type="GO" id="GO:0004252">
    <property type="term" value="F:serine-type endopeptidase activity"/>
    <property type="evidence" value="ECO:0007669"/>
    <property type="project" value="InterPro"/>
</dbReference>
<evidence type="ECO:0000313" key="6">
    <source>
        <dbReference type="Proteomes" id="UP000266701"/>
    </source>
</evidence>
<reference evidence="5 6" key="1">
    <citation type="journal article" date="2017" name="Emerg. Infect. Dis.">
        <title>Carbapenemase VCC-1-Producing Vibrio cholerae in Coastal Waters of Germany.</title>
        <authorList>
            <person name="Hammerl J.A."/>
            <person name="Jackel C."/>
            <person name="Bortolaia V."/>
            <person name="Schwartz K."/>
            <person name="Bier N."/>
            <person name="Hendriksen R.S."/>
            <person name="Guerra B."/>
            <person name="Strauch E."/>
        </authorList>
    </citation>
    <scope>NUCLEOTIDE SEQUENCE [LARGE SCALE GENOMIC DNA]</scope>
    <source>
        <strain evidence="5 6">VN-2825</strain>
    </source>
</reference>
<organism evidence="5 6">
    <name type="scientific">Vibrio cholerae</name>
    <dbReference type="NCBI Taxonomy" id="666"/>
    <lineage>
        <taxon>Bacteria</taxon>
        <taxon>Pseudomonadati</taxon>
        <taxon>Pseudomonadota</taxon>
        <taxon>Gammaproteobacteria</taxon>
        <taxon>Vibrionales</taxon>
        <taxon>Vibrionaceae</taxon>
        <taxon>Vibrio</taxon>
    </lineage>
</organism>
<feature type="domain" description="P/Homo B" evidence="4">
    <location>
        <begin position="297"/>
        <end position="421"/>
    </location>
</feature>
<evidence type="ECO:0000256" key="1">
    <source>
        <dbReference type="ARBA" id="ARBA00022670"/>
    </source>
</evidence>
<proteinExistence type="predicted"/>
<dbReference type="InterPro" id="IPR008979">
    <property type="entry name" value="Galactose-bd-like_sf"/>
</dbReference>
<dbReference type="Gene3D" id="3.40.390.10">
    <property type="entry name" value="Collagenase (Catalytic Domain)"/>
    <property type="match status" value="1"/>
</dbReference>
<keyword evidence="2 5" id="KW-0378">Hydrolase</keyword>
<dbReference type="GO" id="GO:0016798">
    <property type="term" value="F:hydrolase activity, acting on glycosyl bonds"/>
    <property type="evidence" value="ECO:0007669"/>
    <property type="project" value="UniProtKB-KW"/>
</dbReference>
<accession>A0A395UA10</accession>
<gene>
    <name evidence="5" type="ORF">BC353_09010</name>
</gene>
<keyword evidence="1" id="KW-0645">Protease</keyword>
<dbReference type="InterPro" id="IPR002884">
    <property type="entry name" value="P_dom"/>
</dbReference>
<dbReference type="GO" id="GO:0045493">
    <property type="term" value="P:xylan catabolic process"/>
    <property type="evidence" value="ECO:0007669"/>
    <property type="project" value="UniProtKB-KW"/>
</dbReference>
<keyword evidence="5" id="KW-0119">Carbohydrate metabolism</keyword>
<keyword evidence="5" id="KW-0624">Polysaccharide degradation</keyword>
<evidence type="ECO:0000256" key="2">
    <source>
        <dbReference type="ARBA" id="ARBA00022801"/>
    </source>
</evidence>
<protein>
    <submittedName>
        <fullName evidence="5">Endo-1,4-beta-xylanase</fullName>
    </submittedName>
</protein>
<dbReference type="SUPFAM" id="SSF55486">
    <property type="entry name" value="Metalloproteases ('zincins'), catalytic domain"/>
    <property type="match status" value="1"/>
</dbReference>
<feature type="signal peptide" evidence="3">
    <location>
        <begin position="1"/>
        <end position="21"/>
    </location>
</feature>
<comment type="caution">
    <text evidence="5">The sequence shown here is derived from an EMBL/GenBank/DDBJ whole genome shotgun (WGS) entry which is preliminary data.</text>
</comment>
<dbReference type="AlphaFoldDB" id="A0A395UA10"/>
<dbReference type="Pfam" id="PF01483">
    <property type="entry name" value="P_proprotein"/>
    <property type="match status" value="1"/>
</dbReference>
<dbReference type="GO" id="GO:0006508">
    <property type="term" value="P:proteolysis"/>
    <property type="evidence" value="ECO:0007669"/>
    <property type="project" value="UniProtKB-KW"/>
</dbReference>
<dbReference type="InterPro" id="IPR024079">
    <property type="entry name" value="MetalloPept_cat_dom_sf"/>
</dbReference>
<dbReference type="GO" id="GO:0008237">
    <property type="term" value="F:metallopeptidase activity"/>
    <property type="evidence" value="ECO:0007669"/>
    <property type="project" value="InterPro"/>
</dbReference>